<evidence type="ECO:0008006" key="3">
    <source>
        <dbReference type="Google" id="ProtNLM"/>
    </source>
</evidence>
<name>A0A1X7T4Z3_AMPQE</name>
<proteinExistence type="predicted"/>
<evidence type="ECO:0000256" key="1">
    <source>
        <dbReference type="SAM" id="MobiDB-lite"/>
    </source>
</evidence>
<reference evidence="2" key="1">
    <citation type="submission" date="2017-05" db="UniProtKB">
        <authorList>
            <consortium name="EnsemblMetazoa"/>
        </authorList>
    </citation>
    <scope>IDENTIFICATION</scope>
</reference>
<dbReference type="AlphaFoldDB" id="A0A1X7T4Z3"/>
<accession>A0A1X7T4Z3</accession>
<feature type="region of interest" description="Disordered" evidence="1">
    <location>
        <begin position="164"/>
        <end position="196"/>
    </location>
</feature>
<organism evidence="2">
    <name type="scientific">Amphimedon queenslandica</name>
    <name type="common">Sponge</name>
    <dbReference type="NCBI Taxonomy" id="400682"/>
    <lineage>
        <taxon>Eukaryota</taxon>
        <taxon>Metazoa</taxon>
        <taxon>Porifera</taxon>
        <taxon>Demospongiae</taxon>
        <taxon>Heteroscleromorpha</taxon>
        <taxon>Haplosclerida</taxon>
        <taxon>Niphatidae</taxon>
        <taxon>Amphimedon</taxon>
    </lineage>
</organism>
<sequence>MTECRSQWLGRADNVDSRGGANLDSLSDALRSMNETAIAEKLKHYVLINIFNNHHTVLSQSLCDSVGIAGLLYGERMLPQEAVSRVVSASSSIPNQREALLTGVKEAVQTDSNSLHTFANVLCTINTNVSLGQAILDDISKYFPTPEVAVVPETIKDDHNVVSLNNASTDKTKTPNNSQSDTSSDAKVASSQSQALSPQVKIHVPVPKDLLTNFNSMRMSYGRMFYNVGKIIKRKSPPLEEIKELLSCCGTILRQKAEQCTNIPNVLRLIQNECSLTDIELLHTVAEEMEITEATRYIEAYRTDLKEFCNLLSISLCLKERFASIPHLQCETVTFIFDWEPCRGARTEGY</sequence>
<protein>
    <recommendedName>
        <fullName evidence="3">Death domain-containing protein</fullName>
    </recommendedName>
</protein>
<dbReference type="EnsemblMetazoa" id="Aqu2.1.09558_001">
    <property type="protein sequence ID" value="Aqu2.1.09558_001"/>
    <property type="gene ID" value="Aqu2.1.09558"/>
</dbReference>
<dbReference type="InParanoid" id="A0A1X7T4Z3"/>
<evidence type="ECO:0000313" key="2">
    <source>
        <dbReference type="EnsemblMetazoa" id="Aqu2.1.09558_001"/>
    </source>
</evidence>